<gene>
    <name evidence="1" type="ORF">PSON_ATCC_30995.1.T1190126</name>
</gene>
<dbReference type="PANTHER" id="PTHR47112">
    <property type="entry name" value="PX DOMAIN-CONTAINING PROTEIN"/>
    <property type="match status" value="1"/>
</dbReference>
<keyword evidence="2" id="KW-1185">Reference proteome</keyword>
<proteinExistence type="predicted"/>
<comment type="caution">
    <text evidence="1">The sequence shown here is derived from an EMBL/GenBank/DDBJ whole genome shotgun (WGS) entry which is preliminary data.</text>
</comment>
<dbReference type="EMBL" id="CAJJDN010000119">
    <property type="protein sequence ID" value="CAD8119027.1"/>
    <property type="molecule type" value="Genomic_DNA"/>
</dbReference>
<dbReference type="OrthoDB" id="289113at2759"/>
<protein>
    <recommendedName>
        <fullName evidence="3">PH domain-containing protein</fullName>
    </recommendedName>
</protein>
<dbReference type="Pfam" id="PF15413">
    <property type="entry name" value="PH_11"/>
    <property type="match status" value="1"/>
</dbReference>
<dbReference type="PANTHER" id="PTHR47112:SF1">
    <property type="entry name" value="PX DOMAIN-CONTAINING PROTEIN"/>
    <property type="match status" value="1"/>
</dbReference>
<evidence type="ECO:0008006" key="3">
    <source>
        <dbReference type="Google" id="ProtNLM"/>
    </source>
</evidence>
<reference evidence="1" key="1">
    <citation type="submission" date="2021-01" db="EMBL/GenBank/DDBJ databases">
        <authorList>
            <consortium name="Genoscope - CEA"/>
            <person name="William W."/>
        </authorList>
    </citation>
    <scope>NUCLEOTIDE SEQUENCE</scope>
</reference>
<organism evidence="1 2">
    <name type="scientific">Paramecium sonneborni</name>
    <dbReference type="NCBI Taxonomy" id="65129"/>
    <lineage>
        <taxon>Eukaryota</taxon>
        <taxon>Sar</taxon>
        <taxon>Alveolata</taxon>
        <taxon>Ciliophora</taxon>
        <taxon>Intramacronucleata</taxon>
        <taxon>Oligohymenophorea</taxon>
        <taxon>Peniculida</taxon>
        <taxon>Parameciidae</taxon>
        <taxon>Paramecium</taxon>
    </lineage>
</organism>
<sequence>MQQSSFQAKFKAAIAIAQMDRNYRSKNKDQIQNQLHGNITQHNGNKCTLYMGNDEMTEIDKNEIKHNQVINKNNEQQKIPSFEVMLLKKSKNSEQEWKQRWTVCKNNRLIYYLPEDRNSPHGVLDFNIMSYSLQDVKDQQQNIIEFVLIPNGSKKKFIFKAETSQETTKCYQIVKENKDTSWGAKQVLDSLNKYPIFWRTDRISYQQFLQTGDTADILLFRSNETNALIQRGLTGSDYDHAAILLRYQSGSLYTLEATKCFGVGLCSWSIVQIIRN</sequence>
<evidence type="ECO:0000313" key="2">
    <source>
        <dbReference type="Proteomes" id="UP000692954"/>
    </source>
</evidence>
<dbReference type="AlphaFoldDB" id="A0A8S1QWA0"/>
<dbReference type="Proteomes" id="UP000692954">
    <property type="component" value="Unassembled WGS sequence"/>
</dbReference>
<evidence type="ECO:0000313" key="1">
    <source>
        <dbReference type="EMBL" id="CAD8119027.1"/>
    </source>
</evidence>
<name>A0A8S1QWA0_9CILI</name>
<accession>A0A8S1QWA0</accession>